<dbReference type="Proteomes" id="UP000688947">
    <property type="component" value="Unassembled WGS sequence"/>
</dbReference>
<evidence type="ECO:0000259" key="1">
    <source>
        <dbReference type="Pfam" id="PF24906"/>
    </source>
</evidence>
<organism evidence="2 3">
    <name type="scientific">Phytophthora cactorum</name>
    <dbReference type="NCBI Taxonomy" id="29920"/>
    <lineage>
        <taxon>Eukaryota</taxon>
        <taxon>Sar</taxon>
        <taxon>Stramenopiles</taxon>
        <taxon>Oomycota</taxon>
        <taxon>Peronosporomycetes</taxon>
        <taxon>Peronosporales</taxon>
        <taxon>Peronosporaceae</taxon>
        <taxon>Phytophthora</taxon>
    </lineage>
</organism>
<dbReference type="AlphaFoldDB" id="A0A8T1TZF7"/>
<dbReference type="VEuPathDB" id="FungiDB:PC110_g10696"/>
<dbReference type="EMBL" id="JAENGZ010000976">
    <property type="protein sequence ID" value="KAG6951797.1"/>
    <property type="molecule type" value="Genomic_DNA"/>
</dbReference>
<sequence>MWLCGGRKNARNSAIRCGSNGQSILFLQASTPASSPPTYKNDPALAFGNNVDGDSLLHQFGSPQLLQPMASVEPKEHRKLCCEEGCKSPARALGRCKRHGGSKRCSSPGCDKSMQTRGLCIRHVAHIAKIAGVRELHRAMTNAGCTAILCRKHGGGIKCCIAGCDKWAQRKGMCTKHVKELLSSDDMAKNPSRNSSTTASAVTASYQVPRRAVEYFCTIKGVVVRDMH</sequence>
<reference evidence="2" key="1">
    <citation type="submission" date="2021-01" db="EMBL/GenBank/DDBJ databases">
        <title>Phytophthora aleatoria, a newly-described species from Pinus radiata is distinct from Phytophthora cactorum isolates based on comparative genomics.</title>
        <authorList>
            <person name="Mcdougal R."/>
            <person name="Panda P."/>
            <person name="Williams N."/>
            <person name="Studholme D.J."/>
        </authorList>
    </citation>
    <scope>NUCLEOTIDE SEQUENCE</scope>
    <source>
        <strain evidence="2">NZFS 3830</strain>
    </source>
</reference>
<feature type="domain" description="WRKY19-like zinc finger" evidence="1">
    <location>
        <begin position="103"/>
        <end position="123"/>
    </location>
</feature>
<dbReference type="Pfam" id="PF24906">
    <property type="entry name" value="Zf_WRKY19"/>
    <property type="match status" value="1"/>
</dbReference>
<evidence type="ECO:0000313" key="2">
    <source>
        <dbReference type="EMBL" id="KAG6951797.1"/>
    </source>
</evidence>
<dbReference type="PANTHER" id="PTHR31827">
    <property type="entry name" value="EMB|CAB89363.1"/>
    <property type="match status" value="1"/>
</dbReference>
<gene>
    <name evidence="2" type="ORF">JG687_00013375</name>
</gene>
<name>A0A8T1TZF7_9STRA</name>
<comment type="caution">
    <text evidence="2">The sequence shown here is derived from an EMBL/GenBank/DDBJ whole genome shotgun (WGS) entry which is preliminary data.</text>
</comment>
<dbReference type="OrthoDB" id="77038at2759"/>
<accession>A0A8T1TZF7</accession>
<evidence type="ECO:0000313" key="3">
    <source>
        <dbReference type="Proteomes" id="UP000688947"/>
    </source>
</evidence>
<dbReference type="PANTHER" id="PTHR31827:SF1">
    <property type="entry name" value="EMB|CAB89363.1"/>
    <property type="match status" value="1"/>
</dbReference>
<proteinExistence type="predicted"/>
<dbReference type="InterPro" id="IPR056866">
    <property type="entry name" value="Znf_WRKY19"/>
</dbReference>
<protein>
    <recommendedName>
        <fullName evidence="1">WRKY19-like zinc finger domain-containing protein</fullName>
    </recommendedName>
</protein>